<evidence type="ECO:0000256" key="1">
    <source>
        <dbReference type="ARBA" id="ARBA00023604"/>
    </source>
</evidence>
<dbReference type="Proteomes" id="UP000027195">
    <property type="component" value="Unassembled WGS sequence"/>
</dbReference>
<evidence type="ECO:0008006" key="4">
    <source>
        <dbReference type="Google" id="ProtNLM"/>
    </source>
</evidence>
<dbReference type="NCBIfam" id="NF041278">
    <property type="entry name" value="CmcJ_NvfI_EfuI"/>
    <property type="match status" value="1"/>
</dbReference>
<dbReference type="PANTHER" id="PTHR34598:SF3">
    <property type="entry name" value="OXIDOREDUCTASE AN1597"/>
    <property type="match status" value="1"/>
</dbReference>
<reference evidence="3" key="1">
    <citation type="journal article" date="2014" name="Proc. Natl. Acad. Sci. U.S.A.">
        <title>Extensive sampling of basidiomycete genomes demonstrates inadequacy of the white-rot/brown-rot paradigm for wood decay fungi.</title>
        <authorList>
            <person name="Riley R."/>
            <person name="Salamov A.A."/>
            <person name="Brown D.W."/>
            <person name="Nagy L.G."/>
            <person name="Floudas D."/>
            <person name="Held B.W."/>
            <person name="Levasseur A."/>
            <person name="Lombard V."/>
            <person name="Morin E."/>
            <person name="Otillar R."/>
            <person name="Lindquist E.A."/>
            <person name="Sun H."/>
            <person name="LaButti K.M."/>
            <person name="Schmutz J."/>
            <person name="Jabbour D."/>
            <person name="Luo H."/>
            <person name="Baker S.E."/>
            <person name="Pisabarro A.G."/>
            <person name="Walton J.D."/>
            <person name="Blanchette R.A."/>
            <person name="Henrissat B."/>
            <person name="Martin F."/>
            <person name="Cullen D."/>
            <person name="Hibbett D.S."/>
            <person name="Grigoriev I.V."/>
        </authorList>
    </citation>
    <scope>NUCLEOTIDE SEQUENCE [LARGE SCALE GENOMIC DNA]</scope>
    <source>
        <strain evidence="3">FD-172 SS1</strain>
    </source>
</reference>
<proteinExistence type="inferred from homology"/>
<evidence type="ECO:0000313" key="3">
    <source>
        <dbReference type="Proteomes" id="UP000027195"/>
    </source>
</evidence>
<dbReference type="PANTHER" id="PTHR34598">
    <property type="entry name" value="BLL6449 PROTEIN"/>
    <property type="match status" value="1"/>
</dbReference>
<accession>A0A067LZN4</accession>
<dbReference type="OrthoDB" id="412788at2759"/>
<dbReference type="STRING" id="930990.A0A067LZN4"/>
<comment type="similarity">
    <text evidence="1">Belongs to the asaB hydroxylase/desaturase family.</text>
</comment>
<organism evidence="2 3">
    <name type="scientific">Botryobasidium botryosum (strain FD-172 SS1)</name>
    <dbReference type="NCBI Taxonomy" id="930990"/>
    <lineage>
        <taxon>Eukaryota</taxon>
        <taxon>Fungi</taxon>
        <taxon>Dikarya</taxon>
        <taxon>Basidiomycota</taxon>
        <taxon>Agaricomycotina</taxon>
        <taxon>Agaricomycetes</taxon>
        <taxon>Cantharellales</taxon>
        <taxon>Botryobasidiaceae</taxon>
        <taxon>Botryobasidium</taxon>
    </lineage>
</organism>
<name>A0A067LZN4_BOTB1</name>
<evidence type="ECO:0000313" key="2">
    <source>
        <dbReference type="EMBL" id="KDQ08744.1"/>
    </source>
</evidence>
<protein>
    <recommendedName>
        <fullName evidence="4">Methyltransferase</fullName>
    </recommendedName>
</protein>
<dbReference type="InterPro" id="IPR044053">
    <property type="entry name" value="AsaB-like"/>
</dbReference>
<dbReference type="AlphaFoldDB" id="A0A067LZN4"/>
<dbReference type="GO" id="GO:0016491">
    <property type="term" value="F:oxidoreductase activity"/>
    <property type="evidence" value="ECO:0007669"/>
    <property type="project" value="InterPro"/>
</dbReference>
<keyword evidence="3" id="KW-1185">Reference proteome</keyword>
<dbReference type="EMBL" id="KL198086">
    <property type="protein sequence ID" value="KDQ08744.1"/>
    <property type="molecule type" value="Genomic_DNA"/>
</dbReference>
<gene>
    <name evidence="2" type="ORF">BOTBODRAFT_47999</name>
</gene>
<sequence>MAFPATLAPGDVQSKLTFFLPDPSGEPAYQYLRVVPPPDKPRRNSIDDIRDVVIHNARGLEDTLSLEVNGFEFLNHTSAETEFLDEDAIKTRYFAEIEELLKRHTGAKRVHIYGHLIRRNYEGKGPEVPGPAVRVHVDLTLETGTAILCQQLPNEAEDLLKGRFRAINVWRPIGAPVHHDPLAMADWRTVSLEDLVPVRAIDIGAEYNILNVRYNEKLKWYYLKEQNPSEIALIKCFDSATGHGGAMLCPHGSFHDSGSPPDAPRRQSIEVRAFVFD</sequence>
<dbReference type="HOGENOM" id="CLU_042688_2_0_1"/>
<dbReference type="InParanoid" id="A0A067LZN4"/>